<keyword evidence="2" id="KW-1185">Reference proteome</keyword>
<evidence type="ECO:0000313" key="2">
    <source>
        <dbReference type="Proteomes" id="UP000813444"/>
    </source>
</evidence>
<dbReference type="AlphaFoldDB" id="A0A8K0WJR6"/>
<dbReference type="OrthoDB" id="5392033at2759"/>
<gene>
    <name evidence="1" type="ORF">B0I35DRAFT_485359</name>
</gene>
<reference evidence="1" key="1">
    <citation type="journal article" date="2021" name="Nat. Commun.">
        <title>Genetic determinants of endophytism in the Arabidopsis root mycobiome.</title>
        <authorList>
            <person name="Mesny F."/>
            <person name="Miyauchi S."/>
            <person name="Thiergart T."/>
            <person name="Pickel B."/>
            <person name="Atanasova L."/>
            <person name="Karlsson M."/>
            <person name="Huettel B."/>
            <person name="Barry K.W."/>
            <person name="Haridas S."/>
            <person name="Chen C."/>
            <person name="Bauer D."/>
            <person name="Andreopoulos W."/>
            <person name="Pangilinan J."/>
            <person name="LaButti K."/>
            <person name="Riley R."/>
            <person name="Lipzen A."/>
            <person name="Clum A."/>
            <person name="Drula E."/>
            <person name="Henrissat B."/>
            <person name="Kohler A."/>
            <person name="Grigoriev I.V."/>
            <person name="Martin F.M."/>
            <person name="Hacquard S."/>
        </authorList>
    </citation>
    <scope>NUCLEOTIDE SEQUENCE</scope>
    <source>
        <strain evidence="1">MPI-CAGE-CH-0235</strain>
    </source>
</reference>
<name>A0A8K0WJR6_9HYPO</name>
<dbReference type="Proteomes" id="UP000813444">
    <property type="component" value="Unassembled WGS sequence"/>
</dbReference>
<comment type="caution">
    <text evidence="1">The sequence shown here is derived from an EMBL/GenBank/DDBJ whole genome shotgun (WGS) entry which is preliminary data.</text>
</comment>
<sequence>MASTQITGGSDAQVRELCVQYAPGPFASFLKKASSTRTSSQIPSFRAPLEFRIYLMDRAEPFARFVFGPVCGELADDTEPIRGDLLFANMLDMFEAVDADMWASFGHVPQILAIDVHGCEKPIKSYMFLMSKSYATKSDSVDLVFVNYDDAYAASVDPENCYNALYYSWKLRKGQELPGLKV</sequence>
<dbReference type="EMBL" id="JAGPNK010000037">
    <property type="protein sequence ID" value="KAH7303230.1"/>
    <property type="molecule type" value="Genomic_DNA"/>
</dbReference>
<proteinExistence type="predicted"/>
<accession>A0A8K0WJR6</accession>
<protein>
    <submittedName>
        <fullName evidence="1">Uncharacterized protein</fullName>
    </submittedName>
</protein>
<organism evidence="1 2">
    <name type="scientific">Stachybotrys elegans</name>
    <dbReference type="NCBI Taxonomy" id="80388"/>
    <lineage>
        <taxon>Eukaryota</taxon>
        <taxon>Fungi</taxon>
        <taxon>Dikarya</taxon>
        <taxon>Ascomycota</taxon>
        <taxon>Pezizomycotina</taxon>
        <taxon>Sordariomycetes</taxon>
        <taxon>Hypocreomycetidae</taxon>
        <taxon>Hypocreales</taxon>
        <taxon>Stachybotryaceae</taxon>
        <taxon>Stachybotrys</taxon>
    </lineage>
</organism>
<evidence type="ECO:0000313" key="1">
    <source>
        <dbReference type="EMBL" id="KAH7303230.1"/>
    </source>
</evidence>